<protein>
    <submittedName>
        <fullName evidence="1">34682_t:CDS:1</fullName>
    </submittedName>
</protein>
<sequence>MELEFNKTNINQVYKLFDAFNEVGPSLDDSIALKMRLNKSLLLITKLYLGLCTKAQNAMECFINASNPISTKFIPQTFFEPVEALSKHPNKYYIVNPEHNPNFFKAKSFFVNRGKGLMQQAIKVLVNFVNNAVCTVLASFNLFSGAVNVNDSSFSFIHHDALYCIQIESDWDTEEDITKCINEIN</sequence>
<feature type="non-terminal residue" evidence="1">
    <location>
        <position position="185"/>
    </location>
</feature>
<comment type="caution">
    <text evidence="1">The sequence shown here is derived from an EMBL/GenBank/DDBJ whole genome shotgun (WGS) entry which is preliminary data.</text>
</comment>
<reference evidence="1 2" key="1">
    <citation type="submission" date="2021-06" db="EMBL/GenBank/DDBJ databases">
        <authorList>
            <person name="Kallberg Y."/>
            <person name="Tangrot J."/>
            <person name="Rosling A."/>
        </authorList>
    </citation>
    <scope>NUCLEOTIDE SEQUENCE [LARGE SCALE GENOMIC DNA]</scope>
    <source>
        <strain evidence="1 2">120-4 pot B 10/14</strain>
    </source>
</reference>
<accession>A0ABN7W3Z5</accession>
<dbReference type="Proteomes" id="UP000789901">
    <property type="component" value="Unassembled WGS sequence"/>
</dbReference>
<dbReference type="Gene3D" id="3.40.462.20">
    <property type="match status" value="1"/>
</dbReference>
<evidence type="ECO:0000313" key="2">
    <source>
        <dbReference type="Proteomes" id="UP000789901"/>
    </source>
</evidence>
<dbReference type="EMBL" id="CAJVQB010030503">
    <property type="protein sequence ID" value="CAG8815643.1"/>
    <property type="molecule type" value="Genomic_DNA"/>
</dbReference>
<gene>
    <name evidence="1" type="ORF">GMARGA_LOCUS26343</name>
</gene>
<keyword evidence="2" id="KW-1185">Reference proteome</keyword>
<evidence type="ECO:0000313" key="1">
    <source>
        <dbReference type="EMBL" id="CAG8815643.1"/>
    </source>
</evidence>
<name>A0ABN7W3Z5_GIGMA</name>
<proteinExistence type="predicted"/>
<organism evidence="1 2">
    <name type="scientific">Gigaspora margarita</name>
    <dbReference type="NCBI Taxonomy" id="4874"/>
    <lineage>
        <taxon>Eukaryota</taxon>
        <taxon>Fungi</taxon>
        <taxon>Fungi incertae sedis</taxon>
        <taxon>Mucoromycota</taxon>
        <taxon>Glomeromycotina</taxon>
        <taxon>Glomeromycetes</taxon>
        <taxon>Diversisporales</taxon>
        <taxon>Gigasporaceae</taxon>
        <taxon>Gigaspora</taxon>
    </lineage>
</organism>